<name>A0ABZ0ULP9_9RICK</name>
<dbReference type="Proteomes" id="UP001327219">
    <property type="component" value="Plasmid unnamed1"/>
</dbReference>
<evidence type="ECO:0000313" key="1">
    <source>
        <dbReference type="EMBL" id="WPX96622.1"/>
    </source>
</evidence>
<protein>
    <submittedName>
        <fullName evidence="1">IS1 family transposase</fullName>
    </submittedName>
</protein>
<dbReference type="EMBL" id="CP110820">
    <property type="protein sequence ID" value="WPX96797.1"/>
    <property type="molecule type" value="Genomic_DNA"/>
</dbReference>
<accession>A0ABZ0ULP9</accession>
<dbReference type="PANTHER" id="PTHR33293:SF1">
    <property type="entry name" value="INSERTION ELEMENT IS1 1 PROTEIN INSB-RELATED"/>
    <property type="match status" value="1"/>
</dbReference>
<evidence type="ECO:0000313" key="4">
    <source>
        <dbReference type="Proteomes" id="UP001327219"/>
    </source>
</evidence>
<dbReference type="EMBL" id="CP110821">
    <property type="protein sequence ID" value="WPX97433.1"/>
    <property type="molecule type" value="Genomic_DNA"/>
</dbReference>
<geneLocation type="plasmid" evidence="3 4">
    <name>unnamed1</name>
</geneLocation>
<dbReference type="PANTHER" id="PTHR33293">
    <property type="entry name" value="INSERTION ELEMENT IS1 1 PROTEIN INSB-RELATED"/>
    <property type="match status" value="1"/>
</dbReference>
<dbReference type="InterPro" id="IPR009057">
    <property type="entry name" value="Homeodomain-like_sf"/>
</dbReference>
<dbReference type="SUPFAM" id="SSF46689">
    <property type="entry name" value="Homeodomain-like"/>
    <property type="match status" value="1"/>
</dbReference>
<keyword evidence="4" id="KW-1185">Reference proteome</keyword>
<dbReference type="InterPro" id="IPR051354">
    <property type="entry name" value="Transposase_27_IS1"/>
</dbReference>
<reference evidence="1 4" key="1">
    <citation type="submission" date="2022-11" db="EMBL/GenBank/DDBJ databases">
        <title>Host association and intracellularity evolved multiple times independently in the Rickettsiales.</title>
        <authorList>
            <person name="Castelli M."/>
            <person name="Nardi T."/>
            <person name="Gammuto L."/>
            <person name="Bellinzona G."/>
            <person name="Sabaneyeva E."/>
            <person name="Potekhin A."/>
            <person name="Serra V."/>
            <person name="Petroni G."/>
            <person name="Sassera D."/>
        </authorList>
    </citation>
    <scope>NUCLEOTIDE SEQUENCE [LARGE SCALE GENOMIC DNA]</scope>
    <source>
        <strain evidence="1 4">NDG2</strain>
        <plasmid evidence="3 4">unnamed1</plasmid>
    </source>
</reference>
<evidence type="ECO:0000313" key="3">
    <source>
        <dbReference type="EMBL" id="WPX97433.1"/>
    </source>
</evidence>
<dbReference type="RefSeq" id="WP_323732511.1">
    <property type="nucleotide sequence ID" value="NZ_CP110820.1"/>
</dbReference>
<gene>
    <name evidence="1" type="ORF">Bandiella_00739</name>
    <name evidence="2" type="ORF">Bandiella_00925</name>
    <name evidence="3" type="ORF">Bandiella_01587</name>
</gene>
<organism evidence="1 4">
    <name type="scientific">Candidatus Bandiella euplotis</name>
    <dbReference type="NCBI Taxonomy" id="1664265"/>
    <lineage>
        <taxon>Bacteria</taxon>
        <taxon>Pseudomonadati</taxon>
        <taxon>Pseudomonadota</taxon>
        <taxon>Alphaproteobacteria</taxon>
        <taxon>Rickettsiales</taxon>
        <taxon>Candidatus Midichloriaceae</taxon>
        <taxon>Candidatus Bandiella</taxon>
    </lineage>
</organism>
<sequence>MEKIECKYCKGKEVSKNGYARKKQRYKCKSCNKNFTEGDGRKNWKYGNKERSMVIKMYLNNCGIRRIAHILNIPLSTVFYWIKQAGKVVDEMVTNQKIEGDKRRIEILEMDELYTYVKKKRIKQEYGLLSIGTDSKLLRLK</sequence>
<proteinExistence type="predicted"/>
<evidence type="ECO:0000313" key="2">
    <source>
        <dbReference type="EMBL" id="WPX96797.1"/>
    </source>
</evidence>
<dbReference type="EMBL" id="CP110820">
    <property type="protein sequence ID" value="WPX96622.1"/>
    <property type="molecule type" value="Genomic_DNA"/>
</dbReference>
<keyword evidence="3" id="KW-0614">Plasmid</keyword>
<dbReference type="Proteomes" id="UP001327219">
    <property type="component" value="Chromosome"/>
</dbReference>